<evidence type="ECO:0000313" key="2">
    <source>
        <dbReference type="EnsemblPlants" id="OPUNC07G22450.1"/>
    </source>
</evidence>
<evidence type="ECO:0000256" key="1">
    <source>
        <dbReference type="SAM" id="MobiDB-lite"/>
    </source>
</evidence>
<proteinExistence type="predicted"/>
<reference evidence="2" key="2">
    <citation type="submission" date="2018-05" db="EMBL/GenBank/DDBJ databases">
        <title>OpunRS2 (Oryza punctata Reference Sequence Version 2).</title>
        <authorList>
            <person name="Zhang J."/>
            <person name="Kudrna D."/>
            <person name="Lee S."/>
            <person name="Talag J."/>
            <person name="Welchert J."/>
            <person name="Wing R.A."/>
        </authorList>
    </citation>
    <scope>NUCLEOTIDE SEQUENCE [LARGE SCALE GENOMIC DNA]</scope>
</reference>
<dbReference type="Gramene" id="OPUNC07G22450.1">
    <property type="protein sequence ID" value="OPUNC07G22450.1"/>
    <property type="gene ID" value="OPUNC07G22450"/>
</dbReference>
<sequence>MAKRIGGVGDADSLFEEGELMLASDDDDEEAPKGPIKSKHEVDE</sequence>
<dbReference type="HOGENOM" id="CLU_3225469_0_0_1"/>
<dbReference type="STRING" id="4537.A0A0E0LNX2"/>
<dbReference type="EnsemblPlants" id="OPUNC07G22450.1">
    <property type="protein sequence ID" value="OPUNC07G22450.1"/>
    <property type="gene ID" value="OPUNC07G22450"/>
</dbReference>
<feature type="region of interest" description="Disordered" evidence="1">
    <location>
        <begin position="1"/>
        <end position="44"/>
    </location>
</feature>
<reference evidence="2" key="1">
    <citation type="submission" date="2015-04" db="UniProtKB">
        <authorList>
            <consortium name="EnsemblPlants"/>
        </authorList>
    </citation>
    <scope>IDENTIFICATION</scope>
</reference>
<dbReference type="Proteomes" id="UP000026962">
    <property type="component" value="Chromosome 7"/>
</dbReference>
<dbReference type="AlphaFoldDB" id="A0A0E0LNX2"/>
<organism evidence="2">
    <name type="scientific">Oryza punctata</name>
    <name type="common">Red rice</name>
    <dbReference type="NCBI Taxonomy" id="4537"/>
    <lineage>
        <taxon>Eukaryota</taxon>
        <taxon>Viridiplantae</taxon>
        <taxon>Streptophyta</taxon>
        <taxon>Embryophyta</taxon>
        <taxon>Tracheophyta</taxon>
        <taxon>Spermatophyta</taxon>
        <taxon>Magnoliopsida</taxon>
        <taxon>Liliopsida</taxon>
        <taxon>Poales</taxon>
        <taxon>Poaceae</taxon>
        <taxon>BOP clade</taxon>
        <taxon>Oryzoideae</taxon>
        <taxon>Oryzeae</taxon>
        <taxon>Oryzinae</taxon>
        <taxon>Oryza</taxon>
    </lineage>
</organism>
<protein>
    <submittedName>
        <fullName evidence="2">Uncharacterized protein</fullName>
    </submittedName>
</protein>
<feature type="compositionally biased region" description="Acidic residues" evidence="1">
    <location>
        <begin position="13"/>
        <end position="30"/>
    </location>
</feature>
<name>A0A0E0LNX2_ORYPU</name>
<evidence type="ECO:0000313" key="3">
    <source>
        <dbReference type="Proteomes" id="UP000026962"/>
    </source>
</evidence>
<accession>A0A0E0LNX2</accession>
<keyword evidence="3" id="KW-1185">Reference proteome</keyword>